<sequence length="381" mass="42567">MSARDWLHERLADRPLFDHSCTPPQRLAPRIPAGYFHRCFLPDALPDAQRSAPFTLPYRLALRWLAELLGCDPTEQAVLAARAERSLDEYERLLADDARLGPCCAIVAEDEMTRSPTEWAAIIQRPIGSLVPIEPLAERLLPHCSSWDELRTLFAQSLAEAVGRGALGFVSDFPQRTSLAIQPVDVATADRSFYEVRAEIDAGSFGQLQHRRLLYALFWVALEVAAELSIPFQILLAQGSARDPHADDPSLFQIVLDEPRYQHVPLVFVSAVRLHPHALALARRYPHLYLDPGPAFLSRPSEAPALLRELLASVPTTKLLASTGGQFLPERQWFVARMWRHAIVRAFGALIDEGLSTLADAETDATLLLYGNAQRIYRFPS</sequence>
<dbReference type="PANTHER" id="PTHR43383:SF2">
    <property type="entry name" value="AMIDOHYDROLASE 2 FAMILY PROTEIN"/>
    <property type="match status" value="1"/>
</dbReference>
<name>A0A7C1G724_THERO</name>
<evidence type="ECO:0000313" key="1">
    <source>
        <dbReference type="EMBL" id="HEF64218.1"/>
    </source>
</evidence>
<dbReference type="InterPro" id="IPR032466">
    <property type="entry name" value="Metal_Hydrolase"/>
</dbReference>
<dbReference type="EMBL" id="DSJL01000001">
    <property type="protein sequence ID" value="HEF64218.1"/>
    <property type="molecule type" value="Genomic_DNA"/>
</dbReference>
<organism evidence="1">
    <name type="scientific">Thermomicrobium roseum</name>
    <dbReference type="NCBI Taxonomy" id="500"/>
    <lineage>
        <taxon>Bacteria</taxon>
        <taxon>Pseudomonadati</taxon>
        <taxon>Thermomicrobiota</taxon>
        <taxon>Thermomicrobia</taxon>
        <taxon>Thermomicrobiales</taxon>
        <taxon>Thermomicrobiaceae</taxon>
        <taxon>Thermomicrobium</taxon>
    </lineage>
</organism>
<reference evidence="1" key="1">
    <citation type="journal article" date="2020" name="mSystems">
        <title>Genome- and Community-Level Interaction Insights into Carbon Utilization and Element Cycling Functions of Hydrothermarchaeota in Hydrothermal Sediment.</title>
        <authorList>
            <person name="Zhou Z."/>
            <person name="Liu Y."/>
            <person name="Xu W."/>
            <person name="Pan J."/>
            <person name="Luo Z.H."/>
            <person name="Li M."/>
        </authorList>
    </citation>
    <scope>NUCLEOTIDE SEQUENCE [LARGE SCALE GENOMIC DNA]</scope>
    <source>
        <strain evidence="1">SpSt-222</strain>
    </source>
</reference>
<accession>A0A7C1G724</accession>
<dbReference type="Gene3D" id="3.20.20.140">
    <property type="entry name" value="Metal-dependent hydrolases"/>
    <property type="match status" value="1"/>
</dbReference>
<protein>
    <submittedName>
        <fullName evidence="1">Uncharacterized protein</fullName>
    </submittedName>
</protein>
<dbReference type="SUPFAM" id="SSF51556">
    <property type="entry name" value="Metallo-dependent hydrolases"/>
    <property type="match status" value="1"/>
</dbReference>
<proteinExistence type="predicted"/>
<dbReference type="PANTHER" id="PTHR43383">
    <property type="entry name" value="NODULIN 6"/>
    <property type="match status" value="1"/>
</dbReference>
<dbReference type="AlphaFoldDB" id="A0A7C1G724"/>
<gene>
    <name evidence="1" type="ORF">ENP47_01180</name>
</gene>
<comment type="caution">
    <text evidence="1">The sequence shown here is derived from an EMBL/GenBank/DDBJ whole genome shotgun (WGS) entry which is preliminary data.</text>
</comment>